<dbReference type="RefSeq" id="WP_274454952.1">
    <property type="nucleotide sequence ID" value="NZ_CP067097.1"/>
</dbReference>
<evidence type="ECO:0000259" key="6">
    <source>
        <dbReference type="Pfam" id="PF13382"/>
    </source>
</evidence>
<dbReference type="PANTHER" id="PTHR11113">
    <property type="entry name" value="N-ACETYLGLUCOSAMINE-6-PHOSPHATE DEACETYLASE"/>
    <property type="match status" value="1"/>
</dbReference>
<feature type="domain" description="Amidohydrolase-related" evidence="5">
    <location>
        <begin position="71"/>
        <end position="355"/>
    </location>
</feature>
<gene>
    <name evidence="7" type="ORF">J2S03_002565</name>
</gene>
<dbReference type="InterPro" id="IPR011059">
    <property type="entry name" value="Metal-dep_hydrolase_composite"/>
</dbReference>
<protein>
    <recommendedName>
        <fullName evidence="2">adenine deaminase</fullName>
        <ecNumber evidence="2">3.5.4.2</ecNumber>
    </recommendedName>
</protein>
<dbReference type="Proteomes" id="UP001232973">
    <property type="component" value="Unassembled WGS sequence"/>
</dbReference>
<feature type="domain" description="Adenine deaminase C-terminal" evidence="6">
    <location>
        <begin position="409"/>
        <end position="570"/>
    </location>
</feature>
<keyword evidence="3 7" id="KW-0378">Hydrolase</keyword>
<dbReference type="Pfam" id="PF13382">
    <property type="entry name" value="Adenine_deam_C"/>
    <property type="match status" value="1"/>
</dbReference>
<dbReference type="SUPFAM" id="SSF51338">
    <property type="entry name" value="Composite domain of metallo-dependent hydrolases"/>
    <property type="match status" value="1"/>
</dbReference>
<dbReference type="EMBL" id="JAUSTP010000022">
    <property type="protein sequence ID" value="MDQ0190698.1"/>
    <property type="molecule type" value="Genomic_DNA"/>
</dbReference>
<comment type="similarity">
    <text evidence="1">Belongs to the metallo-dependent hydrolases superfamily. Adenine deaminase family.</text>
</comment>
<dbReference type="SUPFAM" id="SSF51556">
    <property type="entry name" value="Metallo-dependent hydrolases"/>
    <property type="match status" value="1"/>
</dbReference>
<comment type="catalytic activity">
    <reaction evidence="4">
        <text>adenine + H2O + H(+) = hypoxanthine + NH4(+)</text>
        <dbReference type="Rhea" id="RHEA:23688"/>
        <dbReference type="ChEBI" id="CHEBI:15377"/>
        <dbReference type="ChEBI" id="CHEBI:15378"/>
        <dbReference type="ChEBI" id="CHEBI:16708"/>
        <dbReference type="ChEBI" id="CHEBI:17368"/>
        <dbReference type="ChEBI" id="CHEBI:28938"/>
        <dbReference type="EC" id="3.5.4.2"/>
    </reaction>
</comment>
<dbReference type="GO" id="GO:0000034">
    <property type="term" value="F:adenine deaminase activity"/>
    <property type="evidence" value="ECO:0007669"/>
    <property type="project" value="UniProtKB-EC"/>
</dbReference>
<evidence type="ECO:0000313" key="7">
    <source>
        <dbReference type="EMBL" id="MDQ0190698.1"/>
    </source>
</evidence>
<evidence type="ECO:0000256" key="4">
    <source>
        <dbReference type="ARBA" id="ARBA00047720"/>
    </source>
</evidence>
<evidence type="ECO:0000256" key="1">
    <source>
        <dbReference type="ARBA" id="ARBA00006773"/>
    </source>
</evidence>
<dbReference type="Gene3D" id="3.20.20.140">
    <property type="entry name" value="Metal-dependent hydrolases"/>
    <property type="match status" value="1"/>
</dbReference>
<accession>A0ABT9XLS2</accession>
<dbReference type="InterPro" id="IPR032466">
    <property type="entry name" value="Metal_Hydrolase"/>
</dbReference>
<proteinExistence type="inferred from homology"/>
<dbReference type="EC" id="3.5.4.2" evidence="2"/>
<evidence type="ECO:0000259" key="5">
    <source>
        <dbReference type="Pfam" id="PF01979"/>
    </source>
</evidence>
<dbReference type="PANTHER" id="PTHR11113:SF6">
    <property type="entry name" value="ADENINE DEAMINASE YERA-RELATED"/>
    <property type="match status" value="1"/>
</dbReference>
<name>A0ABT9XLS2_9BACL</name>
<dbReference type="Pfam" id="PF01979">
    <property type="entry name" value="Amidohydro_1"/>
    <property type="match status" value="1"/>
</dbReference>
<dbReference type="InterPro" id="IPR026912">
    <property type="entry name" value="Adenine_deam_C"/>
</dbReference>
<keyword evidence="8" id="KW-1185">Reference proteome</keyword>
<evidence type="ECO:0000313" key="8">
    <source>
        <dbReference type="Proteomes" id="UP001232973"/>
    </source>
</evidence>
<sequence length="581" mass="63744">MDSAELTELIRVARGLSPANAWIRNAAVLNVYTGEVSEAHVVVSGKRIAYVGDRDPMVDERTVVLDAAGQTLVPGYFEPHAHSCLMYNPQTFAAYSVARGTTAVLQDNMPFFLNLEQTEMERVFEVLSRLPVKSYWWCRLDPQMGNSDEMKKFTPDRIRRTMDHPSVLQAGELTGWKMLFDLDPGMVERVAIARASGKRIETHNPGASIHTLNVMAAGGATACHESISAEDVWARVRLGYYAALRHSSIRPDLPHLIRGLLDTGFTAWDRLMFTTDGASPFFLSAGTLDLCVSIAIEQGLPPAAAYRMASLNPAIYYGLDADLGGIAPGRIADILFLEDLRHPTPRRVMVDGHIVAEDGQLTVPQPSVDWAALGVRSLAVTDRAVKPDWFDVQAGPDGNVPVIELRNAVITRLVEEPLPVQDGRVVLADCPGCLYAAVIDRMGAWGTTAVLRGFGDFDAVASSHALTGDFVVVGRNQTEMARALQRVIEIGGGICLRNQGDCVFEMAMPMFQTMSLEPMDALMDAARRFDEQMRAFGYAHEDPVYTLLFLSATHLPAVRLTERGLYEVKTDRVLAPARSLS</sequence>
<organism evidence="7 8">
    <name type="scientific">Alicyclobacillus cycloheptanicus</name>
    <dbReference type="NCBI Taxonomy" id="1457"/>
    <lineage>
        <taxon>Bacteria</taxon>
        <taxon>Bacillati</taxon>
        <taxon>Bacillota</taxon>
        <taxon>Bacilli</taxon>
        <taxon>Bacillales</taxon>
        <taxon>Alicyclobacillaceae</taxon>
        <taxon>Alicyclobacillus</taxon>
    </lineage>
</organism>
<evidence type="ECO:0000256" key="3">
    <source>
        <dbReference type="ARBA" id="ARBA00022801"/>
    </source>
</evidence>
<dbReference type="InterPro" id="IPR006680">
    <property type="entry name" value="Amidohydro-rel"/>
</dbReference>
<comment type="caution">
    <text evidence="7">The sequence shown here is derived from an EMBL/GenBank/DDBJ whole genome shotgun (WGS) entry which is preliminary data.</text>
</comment>
<evidence type="ECO:0000256" key="2">
    <source>
        <dbReference type="ARBA" id="ARBA00012782"/>
    </source>
</evidence>
<dbReference type="Gene3D" id="2.30.40.10">
    <property type="entry name" value="Urease, subunit C, domain 1"/>
    <property type="match status" value="1"/>
</dbReference>
<reference evidence="7 8" key="1">
    <citation type="submission" date="2023-07" db="EMBL/GenBank/DDBJ databases">
        <title>Genomic Encyclopedia of Type Strains, Phase IV (KMG-IV): sequencing the most valuable type-strain genomes for metagenomic binning, comparative biology and taxonomic classification.</title>
        <authorList>
            <person name="Goeker M."/>
        </authorList>
    </citation>
    <scope>NUCLEOTIDE SEQUENCE [LARGE SCALE GENOMIC DNA]</scope>
    <source>
        <strain evidence="7 8">DSM 4006</strain>
    </source>
</reference>